<keyword evidence="2" id="KW-1185">Reference proteome</keyword>
<proteinExistence type="predicted"/>
<evidence type="ECO:0000313" key="2">
    <source>
        <dbReference type="Proteomes" id="UP000199615"/>
    </source>
</evidence>
<accession>A0A1H8TX96</accession>
<dbReference type="EMBL" id="FODT01000006">
    <property type="protein sequence ID" value="SEO95436.1"/>
    <property type="molecule type" value="Genomic_DNA"/>
</dbReference>
<dbReference type="AlphaFoldDB" id="A0A1H8TX96"/>
<gene>
    <name evidence="1" type="ORF">SAMN05444123_106170</name>
</gene>
<name>A0A1H8TX96_9BRAD</name>
<reference evidence="2" key="1">
    <citation type="submission" date="2016-10" db="EMBL/GenBank/DDBJ databases">
        <authorList>
            <person name="Varghese N."/>
            <person name="Submissions S."/>
        </authorList>
    </citation>
    <scope>NUCLEOTIDE SEQUENCE [LARGE SCALE GENOMIC DNA]</scope>
    <source>
        <strain evidence="2">DSM 123</strain>
    </source>
</reference>
<dbReference type="Proteomes" id="UP000199615">
    <property type="component" value="Unassembled WGS sequence"/>
</dbReference>
<protein>
    <submittedName>
        <fullName evidence="1">Uncharacterized protein</fullName>
    </submittedName>
</protein>
<organism evidence="1 2">
    <name type="scientific">Rhodopseudomonas pseudopalustris</name>
    <dbReference type="NCBI Taxonomy" id="1513892"/>
    <lineage>
        <taxon>Bacteria</taxon>
        <taxon>Pseudomonadati</taxon>
        <taxon>Pseudomonadota</taxon>
        <taxon>Alphaproteobacteria</taxon>
        <taxon>Hyphomicrobiales</taxon>
        <taxon>Nitrobacteraceae</taxon>
        <taxon>Rhodopseudomonas</taxon>
    </lineage>
</organism>
<sequence>MSFNNFQCLMEPKRNLKFALNGFRAALRLSIAGFCLKARLFIGIPRVNLY</sequence>
<evidence type="ECO:0000313" key="1">
    <source>
        <dbReference type="EMBL" id="SEO95436.1"/>
    </source>
</evidence>